<organism evidence="4 5">
    <name type="scientific">Crucibulum laeve</name>
    <dbReference type="NCBI Taxonomy" id="68775"/>
    <lineage>
        <taxon>Eukaryota</taxon>
        <taxon>Fungi</taxon>
        <taxon>Dikarya</taxon>
        <taxon>Basidiomycota</taxon>
        <taxon>Agaricomycotina</taxon>
        <taxon>Agaricomycetes</taxon>
        <taxon>Agaricomycetidae</taxon>
        <taxon>Agaricales</taxon>
        <taxon>Agaricineae</taxon>
        <taxon>Nidulariaceae</taxon>
        <taxon>Crucibulum</taxon>
    </lineage>
</organism>
<evidence type="ECO:0000256" key="1">
    <source>
        <dbReference type="ARBA" id="ARBA00022729"/>
    </source>
</evidence>
<dbReference type="Pfam" id="PF10342">
    <property type="entry name" value="Kre9_KNH"/>
    <property type="match status" value="1"/>
</dbReference>
<keyword evidence="5" id="KW-1185">Reference proteome</keyword>
<dbReference type="AlphaFoldDB" id="A0A5C3LX78"/>
<dbReference type="OrthoDB" id="2317741at2759"/>
<evidence type="ECO:0000313" key="4">
    <source>
        <dbReference type="EMBL" id="TFK37432.1"/>
    </source>
</evidence>
<feature type="signal peptide" evidence="2">
    <location>
        <begin position="1"/>
        <end position="22"/>
    </location>
</feature>
<evidence type="ECO:0000313" key="5">
    <source>
        <dbReference type="Proteomes" id="UP000308652"/>
    </source>
</evidence>
<dbReference type="InterPro" id="IPR018466">
    <property type="entry name" value="Kre9/Knh1-like_N"/>
</dbReference>
<sequence>MKFNMKSLFVLAISSMATIVSAAPTENVVARFSAVILSPNSASVWPANTVQTVTWDPAGEPDTDSLLLLVKGGTLFGNHRLAANFSITAGSVDVTVPDVVAGDDYQLAFFGTGQGVVSQEFTVTV</sequence>
<evidence type="ECO:0000256" key="2">
    <source>
        <dbReference type="SAM" id="SignalP"/>
    </source>
</evidence>
<proteinExistence type="predicted"/>
<dbReference type="EMBL" id="ML213608">
    <property type="protein sequence ID" value="TFK37432.1"/>
    <property type="molecule type" value="Genomic_DNA"/>
</dbReference>
<name>A0A5C3LX78_9AGAR</name>
<feature type="domain" description="Yeast cell wall synthesis Kre9/Knh1-like N-terminal" evidence="3">
    <location>
        <begin position="38"/>
        <end position="122"/>
    </location>
</feature>
<dbReference type="Proteomes" id="UP000308652">
    <property type="component" value="Unassembled WGS sequence"/>
</dbReference>
<protein>
    <recommendedName>
        <fullName evidence="3">Yeast cell wall synthesis Kre9/Knh1-like N-terminal domain-containing protein</fullName>
    </recommendedName>
</protein>
<evidence type="ECO:0000259" key="3">
    <source>
        <dbReference type="Pfam" id="PF10342"/>
    </source>
</evidence>
<accession>A0A5C3LX78</accession>
<keyword evidence="1 2" id="KW-0732">Signal</keyword>
<feature type="chain" id="PRO_5022769540" description="Yeast cell wall synthesis Kre9/Knh1-like N-terminal domain-containing protein" evidence="2">
    <location>
        <begin position="23"/>
        <end position="125"/>
    </location>
</feature>
<reference evidence="4 5" key="1">
    <citation type="journal article" date="2019" name="Nat. Ecol. Evol.">
        <title>Megaphylogeny resolves global patterns of mushroom evolution.</title>
        <authorList>
            <person name="Varga T."/>
            <person name="Krizsan K."/>
            <person name="Foldi C."/>
            <person name="Dima B."/>
            <person name="Sanchez-Garcia M."/>
            <person name="Sanchez-Ramirez S."/>
            <person name="Szollosi G.J."/>
            <person name="Szarkandi J.G."/>
            <person name="Papp V."/>
            <person name="Albert L."/>
            <person name="Andreopoulos W."/>
            <person name="Angelini C."/>
            <person name="Antonin V."/>
            <person name="Barry K.W."/>
            <person name="Bougher N.L."/>
            <person name="Buchanan P."/>
            <person name="Buyck B."/>
            <person name="Bense V."/>
            <person name="Catcheside P."/>
            <person name="Chovatia M."/>
            <person name="Cooper J."/>
            <person name="Damon W."/>
            <person name="Desjardin D."/>
            <person name="Finy P."/>
            <person name="Geml J."/>
            <person name="Haridas S."/>
            <person name="Hughes K."/>
            <person name="Justo A."/>
            <person name="Karasinski D."/>
            <person name="Kautmanova I."/>
            <person name="Kiss B."/>
            <person name="Kocsube S."/>
            <person name="Kotiranta H."/>
            <person name="LaButti K.M."/>
            <person name="Lechner B.E."/>
            <person name="Liimatainen K."/>
            <person name="Lipzen A."/>
            <person name="Lukacs Z."/>
            <person name="Mihaltcheva S."/>
            <person name="Morgado L.N."/>
            <person name="Niskanen T."/>
            <person name="Noordeloos M.E."/>
            <person name="Ohm R.A."/>
            <person name="Ortiz-Santana B."/>
            <person name="Ovrebo C."/>
            <person name="Racz N."/>
            <person name="Riley R."/>
            <person name="Savchenko A."/>
            <person name="Shiryaev A."/>
            <person name="Soop K."/>
            <person name="Spirin V."/>
            <person name="Szebenyi C."/>
            <person name="Tomsovsky M."/>
            <person name="Tulloss R.E."/>
            <person name="Uehling J."/>
            <person name="Grigoriev I.V."/>
            <person name="Vagvolgyi C."/>
            <person name="Papp T."/>
            <person name="Martin F.M."/>
            <person name="Miettinen O."/>
            <person name="Hibbett D.S."/>
            <person name="Nagy L.G."/>
        </authorList>
    </citation>
    <scope>NUCLEOTIDE SEQUENCE [LARGE SCALE GENOMIC DNA]</scope>
    <source>
        <strain evidence="4 5">CBS 166.37</strain>
    </source>
</reference>
<gene>
    <name evidence="4" type="ORF">BDQ12DRAFT_685317</name>
</gene>